<dbReference type="GO" id="GO:0009166">
    <property type="term" value="P:nucleotide catabolic process"/>
    <property type="evidence" value="ECO:0007669"/>
    <property type="project" value="InterPro"/>
</dbReference>
<keyword evidence="2" id="KW-0378">Hydrolase</keyword>
<sequence>MGAIIMNVKISLLHTNDLHSNFNEWIKLASIIKKQRLELESKGNSVILIDGGDHFDVSVPECVTTQGRLNIQMLNELKFDVLGVGNNELARFSPKHLSELITVSYAPWLLANVLHQNGNQIGNTKSNHIIKTKEGIKIGFIGITDQLGTLYEDSFGYKNKDTSKIVKNLSNELRKEGVNIVILVSHCGFDQDITLANELNEFVDVIIGAHSHTILHQPEIIEGVIIVQAGSHGDYLGELTLEYNPLTKKIVSYDAILHENELLVQKDKNQEKILFKGKEETEAFLNKEVLFLEKALQHQELVSWLAKVMKDYYKAEIGLMIGAAAKEGLPVGRISIRDIYNVCASLICTAHLEMKGSQIIGLLQERLDPKITTRVVGGYGFRPRGIQIGKIEFSGVTWEELDGRIFNIKVNGTNIDKNRWYKIGTGEHLHIVKACGYPSLVGTRVIEVNDFLYVRDVLITSLLENVKVVN</sequence>
<dbReference type="GO" id="GO:0046872">
    <property type="term" value="F:metal ion binding"/>
    <property type="evidence" value="ECO:0007669"/>
    <property type="project" value="InterPro"/>
</dbReference>
<gene>
    <name evidence="5" type="ORF">BK749_16120</name>
</gene>
<dbReference type="Pfam" id="PF00149">
    <property type="entry name" value="Metallophos"/>
    <property type="match status" value="1"/>
</dbReference>
<dbReference type="InterPro" id="IPR008334">
    <property type="entry name" value="5'-Nucleotdase_C"/>
</dbReference>
<dbReference type="Proteomes" id="UP000194911">
    <property type="component" value="Unassembled WGS sequence"/>
</dbReference>
<comment type="caution">
    <text evidence="5">The sequence shown here is derived from an EMBL/GenBank/DDBJ whole genome shotgun (WGS) entry which is preliminary data.</text>
</comment>
<dbReference type="InterPro" id="IPR004843">
    <property type="entry name" value="Calcineurin-like_PHP"/>
</dbReference>
<dbReference type="InterPro" id="IPR006146">
    <property type="entry name" value="5'-Nucleotdase_CS"/>
</dbReference>
<protein>
    <recommendedName>
        <fullName evidence="7">Bifunctional metallophosphatase/5'-nucleotidase</fullName>
    </recommendedName>
</protein>
<dbReference type="InterPro" id="IPR006179">
    <property type="entry name" value="5_nucleotidase/apyrase"/>
</dbReference>
<proteinExistence type="inferred from homology"/>
<dbReference type="PROSITE" id="PS00785">
    <property type="entry name" value="5_NUCLEOTIDASE_1"/>
    <property type="match status" value="1"/>
</dbReference>
<dbReference type="EMBL" id="NFDQ01000070">
    <property type="protein sequence ID" value="OTY74005.1"/>
    <property type="molecule type" value="Genomic_DNA"/>
</dbReference>
<dbReference type="InterPro" id="IPR029052">
    <property type="entry name" value="Metallo-depent_PP-like"/>
</dbReference>
<organism evidence="5 6">
    <name type="scientific">Bacillus thuringiensis serovar vazensis</name>
    <dbReference type="NCBI Taxonomy" id="180867"/>
    <lineage>
        <taxon>Bacteria</taxon>
        <taxon>Bacillati</taxon>
        <taxon>Bacillota</taxon>
        <taxon>Bacilli</taxon>
        <taxon>Bacillales</taxon>
        <taxon>Bacillaceae</taxon>
        <taxon>Bacillus</taxon>
        <taxon>Bacillus cereus group</taxon>
    </lineage>
</organism>
<keyword evidence="1" id="KW-0732">Signal</keyword>
<dbReference type="SUPFAM" id="SSF56300">
    <property type="entry name" value="Metallo-dependent phosphatases"/>
    <property type="match status" value="1"/>
</dbReference>
<dbReference type="PANTHER" id="PTHR11575:SF24">
    <property type="entry name" value="5'-NUCLEOTIDASE"/>
    <property type="match status" value="1"/>
</dbReference>
<evidence type="ECO:0000256" key="1">
    <source>
        <dbReference type="ARBA" id="ARBA00022729"/>
    </source>
</evidence>
<evidence type="ECO:0000313" key="6">
    <source>
        <dbReference type="Proteomes" id="UP000194911"/>
    </source>
</evidence>
<evidence type="ECO:0000313" key="5">
    <source>
        <dbReference type="EMBL" id="OTY74005.1"/>
    </source>
</evidence>
<feature type="domain" description="Calcineurin-like phosphoesterase" evidence="3">
    <location>
        <begin position="11"/>
        <end position="212"/>
    </location>
</feature>
<dbReference type="GO" id="GO:0030288">
    <property type="term" value="C:outer membrane-bounded periplasmic space"/>
    <property type="evidence" value="ECO:0007669"/>
    <property type="project" value="TreeGrafter"/>
</dbReference>
<comment type="similarity">
    <text evidence="2">Belongs to the 5'-nucleotidase family.</text>
</comment>
<dbReference type="CDD" id="cd00845">
    <property type="entry name" value="MPP_UshA_N_like"/>
    <property type="match status" value="1"/>
</dbReference>
<evidence type="ECO:0008006" key="7">
    <source>
        <dbReference type="Google" id="ProtNLM"/>
    </source>
</evidence>
<name>A0A243CUX6_BACTU</name>
<feature type="domain" description="5'-Nucleotidase C-terminal" evidence="4">
    <location>
        <begin position="296"/>
        <end position="425"/>
    </location>
</feature>
<dbReference type="GO" id="GO:0016788">
    <property type="term" value="F:hydrolase activity, acting on ester bonds"/>
    <property type="evidence" value="ECO:0007669"/>
    <property type="project" value="InterPro"/>
</dbReference>
<dbReference type="InterPro" id="IPR036907">
    <property type="entry name" value="5'-Nucleotdase_C_sf"/>
</dbReference>
<dbReference type="SUPFAM" id="SSF55816">
    <property type="entry name" value="5'-nucleotidase (syn. UDP-sugar hydrolase), C-terminal domain"/>
    <property type="match status" value="1"/>
</dbReference>
<dbReference type="Gene3D" id="3.90.780.10">
    <property type="entry name" value="5'-Nucleotidase, C-terminal domain"/>
    <property type="match status" value="1"/>
</dbReference>
<reference evidence="5 6" key="1">
    <citation type="submission" date="2016-10" db="EMBL/GenBank/DDBJ databases">
        <title>Comparative genomics of Bacillus thuringiensis reveals a path to pathogens against multiple invertebrate hosts.</title>
        <authorList>
            <person name="Zheng J."/>
            <person name="Gao Q."/>
            <person name="Liu H."/>
            <person name="Peng D."/>
            <person name="Ruan L."/>
            <person name="Sun M."/>
        </authorList>
    </citation>
    <scope>NUCLEOTIDE SEQUENCE [LARGE SCALE GENOMIC DNA]</scope>
    <source>
        <strain evidence="5">BGSC 4CE1</strain>
    </source>
</reference>
<dbReference type="PANTHER" id="PTHR11575">
    <property type="entry name" value="5'-NUCLEOTIDASE-RELATED"/>
    <property type="match status" value="1"/>
</dbReference>
<dbReference type="GO" id="GO:0000166">
    <property type="term" value="F:nucleotide binding"/>
    <property type="evidence" value="ECO:0007669"/>
    <property type="project" value="UniProtKB-KW"/>
</dbReference>
<evidence type="ECO:0000259" key="3">
    <source>
        <dbReference type="Pfam" id="PF00149"/>
    </source>
</evidence>
<evidence type="ECO:0000259" key="4">
    <source>
        <dbReference type="Pfam" id="PF02872"/>
    </source>
</evidence>
<dbReference type="Gene3D" id="3.60.21.10">
    <property type="match status" value="1"/>
</dbReference>
<dbReference type="AlphaFoldDB" id="A0A243CUX6"/>
<dbReference type="PRINTS" id="PR01607">
    <property type="entry name" value="APYRASEFAMLY"/>
</dbReference>
<accession>A0A243CUX6</accession>
<evidence type="ECO:0000256" key="2">
    <source>
        <dbReference type="RuleBase" id="RU362119"/>
    </source>
</evidence>
<keyword evidence="2" id="KW-0547">Nucleotide-binding</keyword>
<dbReference type="Pfam" id="PF02872">
    <property type="entry name" value="5_nucleotid_C"/>
    <property type="match status" value="1"/>
</dbReference>